<dbReference type="InterPro" id="IPR005119">
    <property type="entry name" value="LysR_subst-bd"/>
</dbReference>
<evidence type="ECO:0000259" key="5">
    <source>
        <dbReference type="PROSITE" id="PS50931"/>
    </source>
</evidence>
<name>A0A356LJW4_9BURK</name>
<dbReference type="Pfam" id="PF03466">
    <property type="entry name" value="LysR_substrate"/>
    <property type="match status" value="1"/>
</dbReference>
<organism evidence="6 7">
    <name type="scientific">Advenella kashmirensis</name>
    <dbReference type="NCBI Taxonomy" id="310575"/>
    <lineage>
        <taxon>Bacteria</taxon>
        <taxon>Pseudomonadati</taxon>
        <taxon>Pseudomonadota</taxon>
        <taxon>Betaproteobacteria</taxon>
        <taxon>Burkholderiales</taxon>
        <taxon>Alcaligenaceae</taxon>
    </lineage>
</organism>
<keyword evidence="4" id="KW-0804">Transcription</keyword>
<dbReference type="SUPFAM" id="SSF46785">
    <property type="entry name" value="Winged helix' DNA-binding domain"/>
    <property type="match status" value="1"/>
</dbReference>
<dbReference type="PANTHER" id="PTHR30579">
    <property type="entry name" value="TRANSCRIPTIONAL REGULATOR"/>
    <property type="match status" value="1"/>
</dbReference>
<dbReference type="PANTHER" id="PTHR30579:SF3">
    <property type="entry name" value="TRANSCRIPTIONAL REGULATORY PROTEIN"/>
    <property type="match status" value="1"/>
</dbReference>
<evidence type="ECO:0000313" key="6">
    <source>
        <dbReference type="EMBL" id="HBP31212.1"/>
    </source>
</evidence>
<proteinExistence type="inferred from homology"/>
<evidence type="ECO:0000256" key="3">
    <source>
        <dbReference type="ARBA" id="ARBA00023125"/>
    </source>
</evidence>
<dbReference type="SUPFAM" id="SSF53850">
    <property type="entry name" value="Periplasmic binding protein-like II"/>
    <property type="match status" value="1"/>
</dbReference>
<evidence type="ECO:0000256" key="2">
    <source>
        <dbReference type="ARBA" id="ARBA00023015"/>
    </source>
</evidence>
<dbReference type="Gene3D" id="1.10.10.10">
    <property type="entry name" value="Winged helix-like DNA-binding domain superfamily/Winged helix DNA-binding domain"/>
    <property type="match status" value="1"/>
</dbReference>
<dbReference type="GO" id="GO:0003700">
    <property type="term" value="F:DNA-binding transcription factor activity"/>
    <property type="evidence" value="ECO:0007669"/>
    <property type="project" value="InterPro"/>
</dbReference>
<comment type="similarity">
    <text evidence="1">Belongs to the LysR transcriptional regulatory family.</text>
</comment>
<dbReference type="InterPro" id="IPR050176">
    <property type="entry name" value="LTTR"/>
</dbReference>
<gene>
    <name evidence="6" type="ORF">DD666_17615</name>
</gene>
<dbReference type="AlphaFoldDB" id="A0A356LJW4"/>
<feature type="domain" description="HTH lysR-type" evidence="5">
    <location>
        <begin position="1"/>
        <end position="58"/>
    </location>
</feature>
<dbReference type="InterPro" id="IPR000847">
    <property type="entry name" value="LysR_HTH_N"/>
</dbReference>
<dbReference type="GO" id="GO:0003677">
    <property type="term" value="F:DNA binding"/>
    <property type="evidence" value="ECO:0007669"/>
    <property type="project" value="UniProtKB-KW"/>
</dbReference>
<dbReference type="Gene3D" id="3.40.190.290">
    <property type="match status" value="1"/>
</dbReference>
<evidence type="ECO:0000256" key="4">
    <source>
        <dbReference type="ARBA" id="ARBA00023163"/>
    </source>
</evidence>
<dbReference type="EMBL" id="DOEK01000035">
    <property type="protein sequence ID" value="HBP31212.1"/>
    <property type="molecule type" value="Genomic_DNA"/>
</dbReference>
<protein>
    <submittedName>
        <fullName evidence="6">LysR family transcriptional regulator</fullName>
    </submittedName>
</protein>
<dbReference type="Proteomes" id="UP000264036">
    <property type="component" value="Unassembled WGS sequence"/>
</dbReference>
<dbReference type="InterPro" id="IPR036390">
    <property type="entry name" value="WH_DNA-bd_sf"/>
</dbReference>
<dbReference type="PROSITE" id="PS50931">
    <property type="entry name" value="HTH_LYSR"/>
    <property type="match status" value="1"/>
</dbReference>
<reference evidence="6 7" key="1">
    <citation type="journal article" date="2018" name="Nat. Biotechnol.">
        <title>A standardized bacterial taxonomy based on genome phylogeny substantially revises the tree of life.</title>
        <authorList>
            <person name="Parks D.H."/>
            <person name="Chuvochina M."/>
            <person name="Waite D.W."/>
            <person name="Rinke C."/>
            <person name="Skarshewski A."/>
            <person name="Chaumeil P.A."/>
            <person name="Hugenholtz P."/>
        </authorList>
    </citation>
    <scope>NUCLEOTIDE SEQUENCE [LARGE SCALE GENOMIC DNA]</scope>
    <source>
        <strain evidence="6">UBA10707</strain>
    </source>
</reference>
<dbReference type="Pfam" id="PF00126">
    <property type="entry name" value="HTH_1"/>
    <property type="match status" value="1"/>
</dbReference>
<dbReference type="InterPro" id="IPR036388">
    <property type="entry name" value="WH-like_DNA-bd_sf"/>
</dbReference>
<sequence>MHWDDARVFLALARAGTLTRAAKQLGVGTATMIRRLDRLESALGVKLFSRHQNGYFLTDEGQNLLNRAEGLEQAGQAFGATAMHEVAGHVRLATAENLANPVIIPALEPLYEAHPGLTLELITGTQTVNLHRRDADLAVRMVKPTHGNVTLRRIGTLGFGLYGSATYLATRSTTATSSIHESDSLIGWVETHNHLPSAQWITRVLAGRPAKLMTSNLSSQLAAAQAGLGLAVLPHFLARQSGLQCVMPQLGVDQQIWLVMHSDLVHSRRIRVVADYLITHFEKNADSLAHAES</sequence>
<comment type="caution">
    <text evidence="6">The sequence shown here is derived from an EMBL/GenBank/DDBJ whole genome shotgun (WGS) entry which is preliminary data.</text>
</comment>
<keyword evidence="3" id="KW-0238">DNA-binding</keyword>
<evidence type="ECO:0000256" key="1">
    <source>
        <dbReference type="ARBA" id="ARBA00009437"/>
    </source>
</evidence>
<keyword evidence="2" id="KW-0805">Transcription regulation</keyword>
<accession>A0A356LJW4</accession>
<evidence type="ECO:0000313" key="7">
    <source>
        <dbReference type="Proteomes" id="UP000264036"/>
    </source>
</evidence>